<name>A0A0J8GYI4_9ALTE</name>
<accession>A0A0J8GYI4</accession>
<dbReference type="STRING" id="1513271.XM47_07265"/>
<proteinExistence type="predicted"/>
<evidence type="ECO:0000259" key="1">
    <source>
        <dbReference type="PROSITE" id="PS50878"/>
    </source>
</evidence>
<dbReference type="CDD" id="cd01646">
    <property type="entry name" value="RT_Bac_retron_I"/>
    <property type="match status" value="1"/>
</dbReference>
<organism evidence="2 3">
    <name type="scientific">Catenovulum maritimum</name>
    <dbReference type="NCBI Taxonomy" id="1513271"/>
    <lineage>
        <taxon>Bacteria</taxon>
        <taxon>Pseudomonadati</taxon>
        <taxon>Pseudomonadota</taxon>
        <taxon>Gammaproteobacteria</taxon>
        <taxon>Alteromonadales</taxon>
        <taxon>Alteromonadaceae</taxon>
        <taxon>Catenovulum</taxon>
    </lineage>
</organism>
<protein>
    <recommendedName>
        <fullName evidence="1">Reverse transcriptase domain-containing protein</fullName>
    </recommendedName>
</protein>
<dbReference type="EMBL" id="LAZL01000009">
    <property type="protein sequence ID" value="KMT65793.1"/>
    <property type="molecule type" value="Genomic_DNA"/>
</dbReference>
<evidence type="ECO:0000313" key="3">
    <source>
        <dbReference type="Proteomes" id="UP000037600"/>
    </source>
</evidence>
<reference evidence="2 3" key="1">
    <citation type="submission" date="2015-04" db="EMBL/GenBank/DDBJ databases">
        <title>Draft Genome Sequence of the Novel Agar-Digesting Marine Bacterium Q1.</title>
        <authorList>
            <person name="Li Y."/>
            <person name="Li D."/>
            <person name="Chen G."/>
            <person name="Du Z."/>
        </authorList>
    </citation>
    <scope>NUCLEOTIDE SEQUENCE [LARGE SCALE GENOMIC DNA]</scope>
    <source>
        <strain evidence="2 3">Q1</strain>
    </source>
</reference>
<dbReference type="InterPro" id="IPR000477">
    <property type="entry name" value="RT_dom"/>
</dbReference>
<feature type="domain" description="Reverse transcriptase" evidence="1">
    <location>
        <begin position="135"/>
        <end position="363"/>
    </location>
</feature>
<keyword evidence="3" id="KW-1185">Reference proteome</keyword>
<sequence>MAIIRNQKIKLDKKDYFRGLLTDTAPNDVPIIFSNEGFYVNSHRANTENGDRLNKIVSSIYANHIDPTLNKLNNGSEALQKKLKYSSPFKYKIIKNEYSLRTLSLTHPRTQLNLAEFYRDHSPEINYLCSKSNFSVRAPVKVGNSFTVNRTRKISSEDYKNIDIDTLESELYKKSASSFFTYRGYTRLYKIYNSERFVQLEKKYNQMWLLDIANCFDSIYTHSISWAVKDKQFIKDHVTYSSQVCQKMDTIMQRSNNNETNGICIGAEFSRVFSEIIFQKIDKNIEEFLDIKMGLKHEIDYEVIRYVDDYMIFASSEKVAKSVYKAISDSLNEYNLYLSDSKTHKYSRPFCTEKSALVVGLNMVLNELESSLFEVQYFNKQRQLFPKKIYRKFGFKNNFIDKVKKLCIENKSDYSLPSNFLISVFNKRINEVILHYRAYMKNISQKALKEDKNLEQEVHDRVLVFRDALELLLNLTLFFYSVKPSLSASNKVSQSIIKIDRFVSAEMPEHLAFMRSFIMASISENLYFSHEDSYREGFTHIEQLNILLATSEFNDNYLVSADLIQQMINKNEEPSYFEIVSLLYYCKGHEQYKEIVSRLEKSSLQKVLRADLSKDSEAIHLFLDLMCCPYISKEVRQALLGIERQTNTELMDLSNTNDDYSNECVLAELLKTYWFVKWSSLDLYELLARKELNPVY</sequence>
<comment type="caution">
    <text evidence="2">The sequence shown here is derived from an EMBL/GenBank/DDBJ whole genome shotgun (WGS) entry which is preliminary data.</text>
</comment>
<dbReference type="OrthoDB" id="9780724at2"/>
<gene>
    <name evidence="2" type="ORF">XM47_07265</name>
</gene>
<dbReference type="PROSITE" id="PS50878">
    <property type="entry name" value="RT_POL"/>
    <property type="match status" value="1"/>
</dbReference>
<dbReference type="AlphaFoldDB" id="A0A0J8GYI4"/>
<dbReference type="NCBIfam" id="NF041748">
    <property type="entry name" value="Drt3b"/>
    <property type="match status" value="1"/>
</dbReference>
<dbReference type="Pfam" id="PF00078">
    <property type="entry name" value="RVT_1"/>
    <property type="match status" value="1"/>
</dbReference>
<dbReference type="PATRIC" id="fig|1513271.3.peg.1487"/>
<dbReference type="Proteomes" id="UP000037600">
    <property type="component" value="Unassembled WGS sequence"/>
</dbReference>
<evidence type="ECO:0000313" key="2">
    <source>
        <dbReference type="EMBL" id="KMT65793.1"/>
    </source>
</evidence>
<dbReference type="RefSeq" id="WP_048691176.1">
    <property type="nucleotide sequence ID" value="NZ_KQ130486.1"/>
</dbReference>